<sequence length="361" mass="37991">MNFDPSEEQILLADMAGRLLASHATQTVRDPAAEWRDCLDQGLIGLPFTEAQGGFDGGPEEVMIVMEAMGRHLSQAPYLQSVLLAGRTLALAGADEALTGLLAVGARHALALFEPGQRYRWDAPATRAEPTAEGWTISGAKVAVLDHDGETVLLCPAATPRGLGLFLIPPGTSNVLLAIQPTPDGRHATDVTLDAVTLPPEAAIGDPARNRAILAEAVDGAILGACAEMVGAMEQLLAITVDYLNVRQQFGAVIGSFQALQHRAADMLIAIERARSIMIYAASMMEAPEARRSVAVAAAKALVNRSARFVGQQAIQLHGGMGLASDYPAGRYFQRLTVLGMLFGDTDHQRAVVAAGGGWAG</sequence>
<dbReference type="PANTHER" id="PTHR43884:SF20">
    <property type="entry name" value="ACYL-COA DEHYDROGENASE FADE28"/>
    <property type="match status" value="1"/>
</dbReference>
<comment type="caution">
    <text evidence="8">The sequence shown here is derived from an EMBL/GenBank/DDBJ whole genome shotgun (WGS) entry which is preliminary data.</text>
</comment>
<dbReference type="SUPFAM" id="SSF56645">
    <property type="entry name" value="Acyl-CoA dehydrogenase NM domain-like"/>
    <property type="match status" value="1"/>
</dbReference>
<dbReference type="GO" id="GO:0003995">
    <property type="term" value="F:acyl-CoA dehydrogenase activity"/>
    <property type="evidence" value="ECO:0007669"/>
    <property type="project" value="TreeGrafter"/>
</dbReference>
<gene>
    <name evidence="8" type="ORF">KK488_10230</name>
</gene>
<dbReference type="InterPro" id="IPR009100">
    <property type="entry name" value="AcylCoA_DH/oxidase_NM_dom_sf"/>
</dbReference>
<comment type="similarity">
    <text evidence="2">Belongs to the acyl-CoA dehydrogenase family.</text>
</comment>
<evidence type="ECO:0000259" key="6">
    <source>
        <dbReference type="Pfam" id="PF00441"/>
    </source>
</evidence>
<evidence type="ECO:0000259" key="7">
    <source>
        <dbReference type="Pfam" id="PF02771"/>
    </source>
</evidence>
<evidence type="ECO:0000313" key="8">
    <source>
        <dbReference type="EMBL" id="MBT2187321.1"/>
    </source>
</evidence>
<comment type="cofactor">
    <cofactor evidence="1">
        <name>FAD</name>
        <dbReference type="ChEBI" id="CHEBI:57692"/>
    </cofactor>
</comment>
<dbReference type="InterPro" id="IPR037069">
    <property type="entry name" value="AcylCoA_DH/ox_N_sf"/>
</dbReference>
<dbReference type="Pfam" id="PF00441">
    <property type="entry name" value="Acyl-CoA_dh_1"/>
    <property type="match status" value="1"/>
</dbReference>
<dbReference type="InterPro" id="IPR036250">
    <property type="entry name" value="AcylCo_DH-like_C"/>
</dbReference>
<dbReference type="GO" id="GO:0050660">
    <property type="term" value="F:flavin adenine dinucleotide binding"/>
    <property type="evidence" value="ECO:0007669"/>
    <property type="project" value="InterPro"/>
</dbReference>
<evidence type="ECO:0000256" key="5">
    <source>
        <dbReference type="ARBA" id="ARBA00023002"/>
    </source>
</evidence>
<dbReference type="InterPro" id="IPR046373">
    <property type="entry name" value="Acyl-CoA_Oxase/DH_mid-dom_sf"/>
</dbReference>
<protein>
    <submittedName>
        <fullName evidence="8">Acyl-CoA dehydrogenase family protein</fullName>
    </submittedName>
</protein>
<keyword evidence="5" id="KW-0560">Oxidoreductase</keyword>
<dbReference type="Gene3D" id="1.10.540.10">
    <property type="entry name" value="Acyl-CoA dehydrogenase/oxidase, N-terminal domain"/>
    <property type="match status" value="1"/>
</dbReference>
<keyword evidence="3" id="KW-0285">Flavoprotein</keyword>
<name>A0A9X1IRC2_9SPHN</name>
<keyword evidence="9" id="KW-1185">Reference proteome</keyword>
<evidence type="ECO:0000256" key="4">
    <source>
        <dbReference type="ARBA" id="ARBA00022827"/>
    </source>
</evidence>
<dbReference type="EMBL" id="JAHGAW010000006">
    <property type="protein sequence ID" value="MBT2187321.1"/>
    <property type="molecule type" value="Genomic_DNA"/>
</dbReference>
<feature type="domain" description="Acyl-CoA dehydrogenase/oxidase N-terminal" evidence="7">
    <location>
        <begin position="7"/>
        <end position="96"/>
    </location>
</feature>
<dbReference type="Pfam" id="PF02771">
    <property type="entry name" value="Acyl-CoA_dh_N"/>
    <property type="match status" value="1"/>
</dbReference>
<evidence type="ECO:0000256" key="1">
    <source>
        <dbReference type="ARBA" id="ARBA00001974"/>
    </source>
</evidence>
<reference evidence="8" key="1">
    <citation type="submission" date="2021-05" db="EMBL/GenBank/DDBJ databases">
        <title>Genome of Sphingobium sp. strain.</title>
        <authorList>
            <person name="Fan R."/>
        </authorList>
    </citation>
    <scope>NUCLEOTIDE SEQUENCE</scope>
    <source>
        <strain evidence="8">H33</strain>
    </source>
</reference>
<dbReference type="InterPro" id="IPR009075">
    <property type="entry name" value="AcylCo_DH/oxidase_C"/>
</dbReference>
<organism evidence="8 9">
    <name type="scientific">Sphingobium nicotianae</name>
    <dbReference type="NCBI Taxonomy" id="2782607"/>
    <lineage>
        <taxon>Bacteria</taxon>
        <taxon>Pseudomonadati</taxon>
        <taxon>Pseudomonadota</taxon>
        <taxon>Alphaproteobacteria</taxon>
        <taxon>Sphingomonadales</taxon>
        <taxon>Sphingomonadaceae</taxon>
        <taxon>Sphingobium</taxon>
    </lineage>
</organism>
<evidence type="ECO:0000256" key="2">
    <source>
        <dbReference type="ARBA" id="ARBA00009347"/>
    </source>
</evidence>
<dbReference type="Proteomes" id="UP001138757">
    <property type="component" value="Unassembled WGS sequence"/>
</dbReference>
<dbReference type="Gene3D" id="2.40.110.10">
    <property type="entry name" value="Butyryl-CoA Dehydrogenase, subunit A, domain 2"/>
    <property type="match status" value="1"/>
</dbReference>
<evidence type="ECO:0000313" key="9">
    <source>
        <dbReference type="Proteomes" id="UP001138757"/>
    </source>
</evidence>
<dbReference type="RefSeq" id="WP_214623167.1">
    <property type="nucleotide sequence ID" value="NZ_JAHGAW010000006.1"/>
</dbReference>
<dbReference type="PANTHER" id="PTHR43884">
    <property type="entry name" value="ACYL-COA DEHYDROGENASE"/>
    <property type="match status" value="1"/>
</dbReference>
<dbReference type="AlphaFoldDB" id="A0A9X1IRC2"/>
<evidence type="ECO:0000256" key="3">
    <source>
        <dbReference type="ARBA" id="ARBA00022630"/>
    </source>
</evidence>
<dbReference type="SUPFAM" id="SSF47203">
    <property type="entry name" value="Acyl-CoA dehydrogenase C-terminal domain-like"/>
    <property type="match status" value="1"/>
</dbReference>
<dbReference type="CDD" id="cd00567">
    <property type="entry name" value="ACAD"/>
    <property type="match status" value="1"/>
</dbReference>
<keyword evidence="4" id="KW-0274">FAD</keyword>
<dbReference type="Gene3D" id="1.20.140.10">
    <property type="entry name" value="Butyryl-CoA Dehydrogenase, subunit A, domain 3"/>
    <property type="match status" value="1"/>
</dbReference>
<feature type="domain" description="Acyl-CoA dehydrogenase/oxidase C-terminal" evidence="6">
    <location>
        <begin position="224"/>
        <end position="356"/>
    </location>
</feature>
<dbReference type="InterPro" id="IPR013786">
    <property type="entry name" value="AcylCoA_DH/ox_N"/>
</dbReference>
<accession>A0A9X1IRC2</accession>
<proteinExistence type="inferred from homology"/>